<evidence type="ECO:0000313" key="2">
    <source>
        <dbReference type="EMBL" id="KAK8169403.1"/>
    </source>
</evidence>
<feature type="transmembrane region" description="Helical" evidence="1">
    <location>
        <begin position="12"/>
        <end position="30"/>
    </location>
</feature>
<proteinExistence type="predicted"/>
<dbReference type="PROSITE" id="PS51257">
    <property type="entry name" value="PROKAR_LIPOPROTEIN"/>
    <property type="match status" value="1"/>
</dbReference>
<evidence type="ECO:0000313" key="3">
    <source>
        <dbReference type="Proteomes" id="UP001456524"/>
    </source>
</evidence>
<keyword evidence="3" id="KW-1185">Reference proteome</keyword>
<protein>
    <submittedName>
        <fullName evidence="2">Uncharacterized protein</fullName>
    </submittedName>
</protein>
<evidence type="ECO:0000256" key="1">
    <source>
        <dbReference type="SAM" id="Phobius"/>
    </source>
</evidence>
<organism evidence="2 3">
    <name type="scientific">Phyllosticta citrichinensis</name>
    <dbReference type="NCBI Taxonomy" id="1130410"/>
    <lineage>
        <taxon>Eukaryota</taxon>
        <taxon>Fungi</taxon>
        <taxon>Dikarya</taxon>
        <taxon>Ascomycota</taxon>
        <taxon>Pezizomycotina</taxon>
        <taxon>Dothideomycetes</taxon>
        <taxon>Dothideomycetes incertae sedis</taxon>
        <taxon>Botryosphaeriales</taxon>
        <taxon>Phyllostictaceae</taxon>
        <taxon>Phyllosticta</taxon>
    </lineage>
</organism>
<feature type="transmembrane region" description="Helical" evidence="1">
    <location>
        <begin position="66"/>
        <end position="87"/>
    </location>
</feature>
<keyword evidence="1" id="KW-0812">Transmembrane</keyword>
<keyword evidence="1" id="KW-0472">Membrane</keyword>
<comment type="caution">
    <text evidence="2">The sequence shown here is derived from an EMBL/GenBank/DDBJ whole genome shotgun (WGS) entry which is preliminary data.</text>
</comment>
<name>A0ABR1XVF6_9PEZI</name>
<gene>
    <name evidence="2" type="ORF">IWX90DRAFT_176296</name>
</gene>
<reference evidence="2 3" key="1">
    <citation type="journal article" date="2022" name="G3 (Bethesda)">
        <title>Enemy or ally: a genomic approach to elucidate the lifestyle of Phyllosticta citrichinaensis.</title>
        <authorList>
            <person name="Buijs V.A."/>
            <person name="Groenewald J.Z."/>
            <person name="Haridas S."/>
            <person name="LaButti K.M."/>
            <person name="Lipzen A."/>
            <person name="Martin F.M."/>
            <person name="Barry K."/>
            <person name="Grigoriev I.V."/>
            <person name="Crous P.W."/>
            <person name="Seidl M.F."/>
        </authorList>
    </citation>
    <scope>NUCLEOTIDE SEQUENCE [LARGE SCALE GENOMIC DNA]</scope>
    <source>
        <strain evidence="2 3">CBS 129764</strain>
    </source>
</reference>
<dbReference type="Proteomes" id="UP001456524">
    <property type="component" value="Unassembled WGS sequence"/>
</dbReference>
<keyword evidence="1" id="KW-1133">Transmembrane helix</keyword>
<dbReference type="EMBL" id="JBBWUH010000004">
    <property type="protein sequence ID" value="KAK8169403.1"/>
    <property type="molecule type" value="Genomic_DNA"/>
</dbReference>
<sequence length="143" mass="15886">MLENIARSHHVSSLSILLSRVWLGCFWLTLACYDDMYHPAPTPLRTSASKVLPSAAKAPSPWSRTLIGLFCFLLLTVELWNQLWVIWAERQRRSAATLLISLDQKLARLARLSGTRPSSPTTTKASDTNSAAIELAYLSICSV</sequence>
<accession>A0ABR1XVF6</accession>